<evidence type="ECO:0000256" key="4">
    <source>
        <dbReference type="ARBA" id="ARBA00023157"/>
    </source>
</evidence>
<protein>
    <recommendedName>
        <fullName evidence="6">ADAMTS cysteine-rich domain-containing protein</fullName>
    </recommendedName>
</protein>
<organism evidence="7 8">
    <name type="scientific">Potamilus streckersoni</name>
    <dbReference type="NCBI Taxonomy" id="2493646"/>
    <lineage>
        <taxon>Eukaryota</taxon>
        <taxon>Metazoa</taxon>
        <taxon>Spiralia</taxon>
        <taxon>Lophotrochozoa</taxon>
        <taxon>Mollusca</taxon>
        <taxon>Bivalvia</taxon>
        <taxon>Autobranchia</taxon>
        <taxon>Heteroconchia</taxon>
        <taxon>Palaeoheterodonta</taxon>
        <taxon>Unionida</taxon>
        <taxon>Unionoidea</taxon>
        <taxon>Unionidae</taxon>
        <taxon>Ambleminae</taxon>
        <taxon>Lampsilini</taxon>
        <taxon>Potamilus</taxon>
    </lineage>
</organism>
<evidence type="ECO:0000256" key="3">
    <source>
        <dbReference type="ARBA" id="ARBA00022833"/>
    </source>
</evidence>
<comment type="caution">
    <text evidence="7">The sequence shown here is derived from an EMBL/GenBank/DDBJ whole genome shotgun (WGS) entry which is preliminary data.</text>
</comment>
<evidence type="ECO:0000313" key="8">
    <source>
        <dbReference type="Proteomes" id="UP001195483"/>
    </source>
</evidence>
<evidence type="ECO:0000256" key="1">
    <source>
        <dbReference type="ARBA" id="ARBA00022723"/>
    </source>
</evidence>
<reference evidence="7" key="3">
    <citation type="submission" date="2023-05" db="EMBL/GenBank/DDBJ databases">
        <authorList>
            <person name="Smith C.H."/>
        </authorList>
    </citation>
    <scope>NUCLEOTIDE SEQUENCE</scope>
    <source>
        <strain evidence="7">CHS0354</strain>
        <tissue evidence="7">Mantle</tissue>
    </source>
</reference>
<keyword evidence="4" id="KW-1015">Disulfide bond</keyword>
<evidence type="ECO:0000313" key="7">
    <source>
        <dbReference type="EMBL" id="KAK3587982.1"/>
    </source>
</evidence>
<gene>
    <name evidence="7" type="ORF">CHS0354_014500</name>
</gene>
<evidence type="ECO:0000256" key="5">
    <source>
        <dbReference type="ARBA" id="ARBA00023180"/>
    </source>
</evidence>
<dbReference type="GO" id="GO:0016787">
    <property type="term" value="F:hydrolase activity"/>
    <property type="evidence" value="ECO:0007669"/>
    <property type="project" value="UniProtKB-KW"/>
</dbReference>
<reference evidence="7" key="1">
    <citation type="journal article" date="2021" name="Genome Biol. Evol.">
        <title>A High-Quality Reference Genome for a Parasitic Bivalve with Doubly Uniparental Inheritance (Bivalvia: Unionida).</title>
        <authorList>
            <person name="Smith C.H."/>
        </authorList>
    </citation>
    <scope>NUCLEOTIDE SEQUENCE</scope>
    <source>
        <strain evidence="7">CHS0354</strain>
    </source>
</reference>
<feature type="domain" description="ADAMTS cysteine-rich" evidence="6">
    <location>
        <begin position="11"/>
        <end position="53"/>
    </location>
</feature>
<name>A0AAE0S9Y5_9BIVA</name>
<keyword evidence="5" id="KW-0325">Glycoprotein</keyword>
<dbReference type="Gene3D" id="3.40.1620.60">
    <property type="match status" value="1"/>
</dbReference>
<keyword evidence="3" id="KW-0862">Zinc</keyword>
<dbReference type="EMBL" id="JAEAOA010000895">
    <property type="protein sequence ID" value="KAK3587982.1"/>
    <property type="molecule type" value="Genomic_DNA"/>
</dbReference>
<keyword evidence="2" id="KW-0378">Hydrolase</keyword>
<sequence>MDWRMSVGTKLEDICYKMYCWDPILPNVCSTRFAAALGTSCGPNKWCVGGECVHDSRAPSIPIEIVG</sequence>
<accession>A0AAE0S9Y5</accession>
<keyword evidence="8" id="KW-1185">Reference proteome</keyword>
<keyword evidence="1" id="KW-0479">Metal-binding</keyword>
<dbReference type="GO" id="GO:0046872">
    <property type="term" value="F:metal ion binding"/>
    <property type="evidence" value="ECO:0007669"/>
    <property type="project" value="UniProtKB-KW"/>
</dbReference>
<dbReference type="Proteomes" id="UP001195483">
    <property type="component" value="Unassembled WGS sequence"/>
</dbReference>
<dbReference type="AlphaFoldDB" id="A0AAE0S9Y5"/>
<proteinExistence type="predicted"/>
<reference evidence="7" key="2">
    <citation type="journal article" date="2021" name="Genome Biol. Evol.">
        <title>Developing a high-quality reference genome for a parasitic bivalve with doubly uniparental inheritance (Bivalvia: Unionida).</title>
        <authorList>
            <person name="Smith C.H."/>
        </authorList>
    </citation>
    <scope>NUCLEOTIDE SEQUENCE</scope>
    <source>
        <strain evidence="7">CHS0354</strain>
        <tissue evidence="7">Mantle</tissue>
    </source>
</reference>
<dbReference type="Pfam" id="PF17771">
    <property type="entry name" value="ADAMTS_CR_2"/>
    <property type="match status" value="1"/>
</dbReference>
<evidence type="ECO:0000256" key="2">
    <source>
        <dbReference type="ARBA" id="ARBA00022801"/>
    </source>
</evidence>
<dbReference type="InterPro" id="IPR041645">
    <property type="entry name" value="ADAMTS_CR_2"/>
</dbReference>
<evidence type="ECO:0000259" key="6">
    <source>
        <dbReference type="Pfam" id="PF17771"/>
    </source>
</evidence>